<evidence type="ECO:0000313" key="7">
    <source>
        <dbReference type="Proteomes" id="UP000076574"/>
    </source>
</evidence>
<name>A0A163X9P7_9BRAD</name>
<keyword evidence="7" id="KW-1185">Reference proteome</keyword>
<evidence type="ECO:0000256" key="3">
    <source>
        <dbReference type="ARBA" id="ARBA00022970"/>
    </source>
</evidence>
<sequence length="389" mass="41431">MLRNFISATVAAVGVLSIGGLAQAQETVKIGLIVPMTGGQASTGQQINNAIKLYQQKNGDTVAGKKVEIILKDDAALPDNTKRLAQELIVNEKVNIIAGFGVTPAALAAAPLATQAKVPEIVMAAGTSIITERSPYIVRTSFTLAQSSTIIGDWAAKNGIKKVATLTSDYAPGNDALQFFKEHFTAGGGEIVEEVKVPLANPDFAPFLQRMKDSKPDAVFVFVPAGQGGNFMKQYAERGLDKSGIKVIGPGDVMDDDLLNNMGDAALGAVTAHLYSAAHPSAMNKEFVAAYKKAYNTRPGFMAVGGWDGIHLVYEALKKTGGKADGDSLIAAMKGMKWESPRGPISIDPETRDIVQNIYIRKVEKVDGELYNIEFATFEAVKDPGKTKK</sequence>
<organism evidence="6 7">
    <name type="scientific">Tardiphaga robiniae</name>
    <dbReference type="NCBI Taxonomy" id="943830"/>
    <lineage>
        <taxon>Bacteria</taxon>
        <taxon>Pseudomonadati</taxon>
        <taxon>Pseudomonadota</taxon>
        <taxon>Alphaproteobacteria</taxon>
        <taxon>Hyphomicrobiales</taxon>
        <taxon>Nitrobacteraceae</taxon>
        <taxon>Tardiphaga</taxon>
    </lineage>
</organism>
<keyword evidence="2 4" id="KW-0732">Signal</keyword>
<dbReference type="Pfam" id="PF13458">
    <property type="entry name" value="Peripla_BP_6"/>
    <property type="match status" value="1"/>
</dbReference>
<evidence type="ECO:0000313" key="6">
    <source>
        <dbReference type="EMBL" id="KZD20613.1"/>
    </source>
</evidence>
<proteinExistence type="inferred from homology"/>
<comment type="similarity">
    <text evidence="1">Belongs to the leucine-binding protein family.</text>
</comment>
<evidence type="ECO:0000256" key="2">
    <source>
        <dbReference type="ARBA" id="ARBA00022729"/>
    </source>
</evidence>
<feature type="chain" id="PRO_5007847379" evidence="4">
    <location>
        <begin position="25"/>
        <end position="389"/>
    </location>
</feature>
<protein>
    <submittedName>
        <fullName evidence="6">ABC transporter substrate-binding protein</fullName>
    </submittedName>
</protein>
<dbReference type="InterPro" id="IPR028081">
    <property type="entry name" value="Leu-bd"/>
</dbReference>
<dbReference type="Proteomes" id="UP000076574">
    <property type="component" value="Unassembled WGS sequence"/>
</dbReference>
<reference evidence="6 7" key="1">
    <citation type="submission" date="2016-03" db="EMBL/GenBank/DDBJ databases">
        <title>Microsymbionts genomes from the relict species Vavilovia formosa (Stev.) Fed.</title>
        <authorList>
            <person name="Kopat V."/>
            <person name="Chirak E."/>
            <person name="Kimeklis A."/>
            <person name="Andronov E."/>
        </authorList>
    </citation>
    <scope>NUCLEOTIDE SEQUENCE [LARGE SCALE GENOMIC DNA]</scope>
    <source>
        <strain evidence="6 7">Vaf07</strain>
    </source>
</reference>
<feature type="domain" description="Leucine-binding protein" evidence="5">
    <location>
        <begin position="27"/>
        <end position="364"/>
    </location>
</feature>
<dbReference type="OrthoDB" id="6083760at2"/>
<dbReference type="PANTHER" id="PTHR30483">
    <property type="entry name" value="LEUCINE-SPECIFIC-BINDING PROTEIN"/>
    <property type="match status" value="1"/>
</dbReference>
<dbReference type="PANTHER" id="PTHR30483:SF6">
    <property type="entry name" value="PERIPLASMIC BINDING PROTEIN OF ABC TRANSPORTER FOR NATURAL AMINO ACIDS"/>
    <property type="match status" value="1"/>
</dbReference>
<accession>A0A163X9P7</accession>
<keyword evidence="3" id="KW-0029">Amino-acid transport</keyword>
<dbReference type="GO" id="GO:0006865">
    <property type="term" value="P:amino acid transport"/>
    <property type="evidence" value="ECO:0007669"/>
    <property type="project" value="UniProtKB-KW"/>
</dbReference>
<evidence type="ECO:0000259" key="5">
    <source>
        <dbReference type="Pfam" id="PF13458"/>
    </source>
</evidence>
<dbReference type="SUPFAM" id="SSF53822">
    <property type="entry name" value="Periplasmic binding protein-like I"/>
    <property type="match status" value="1"/>
</dbReference>
<dbReference type="RefSeq" id="WP_068738187.1">
    <property type="nucleotide sequence ID" value="NZ_LVYV01000055.1"/>
</dbReference>
<dbReference type="STRING" id="943830.A4A58_17900"/>
<evidence type="ECO:0000256" key="1">
    <source>
        <dbReference type="ARBA" id="ARBA00010062"/>
    </source>
</evidence>
<dbReference type="CDD" id="cd20013">
    <property type="entry name" value="PBP1_RPA0985_benzoate-like"/>
    <property type="match status" value="1"/>
</dbReference>
<comment type="caution">
    <text evidence="6">The sequence shown here is derived from an EMBL/GenBank/DDBJ whole genome shotgun (WGS) entry which is preliminary data.</text>
</comment>
<dbReference type="InterPro" id="IPR051010">
    <property type="entry name" value="BCAA_transport"/>
</dbReference>
<feature type="signal peptide" evidence="4">
    <location>
        <begin position="1"/>
        <end position="24"/>
    </location>
</feature>
<evidence type="ECO:0000256" key="4">
    <source>
        <dbReference type="SAM" id="SignalP"/>
    </source>
</evidence>
<dbReference type="Gene3D" id="3.40.50.2300">
    <property type="match status" value="2"/>
</dbReference>
<dbReference type="EMBL" id="LVYV01000055">
    <property type="protein sequence ID" value="KZD20613.1"/>
    <property type="molecule type" value="Genomic_DNA"/>
</dbReference>
<dbReference type="AlphaFoldDB" id="A0A163X9P7"/>
<dbReference type="InterPro" id="IPR028082">
    <property type="entry name" value="Peripla_BP_I"/>
</dbReference>
<gene>
    <name evidence="6" type="ORF">A4A58_17900</name>
</gene>
<keyword evidence="3" id="KW-0813">Transport</keyword>